<dbReference type="InterPro" id="IPR008271">
    <property type="entry name" value="Ser/Thr_kinase_AS"/>
</dbReference>
<dbReference type="InterPro" id="IPR000719">
    <property type="entry name" value="Prot_kinase_dom"/>
</dbReference>
<dbReference type="InterPro" id="IPR001245">
    <property type="entry name" value="Ser-Thr/Tyr_kinase_cat_dom"/>
</dbReference>
<evidence type="ECO:0000256" key="2">
    <source>
        <dbReference type="ARBA" id="ARBA00022741"/>
    </source>
</evidence>
<keyword evidence="9" id="KW-1185">Reference proteome</keyword>
<dbReference type="InterPro" id="IPR017441">
    <property type="entry name" value="Protein_kinase_ATP_BS"/>
</dbReference>
<dbReference type="Pfam" id="PF00069">
    <property type="entry name" value="Pkinase"/>
    <property type="match status" value="1"/>
</dbReference>
<dbReference type="PROSITE" id="PS00108">
    <property type="entry name" value="PROTEIN_KINASE_ST"/>
    <property type="match status" value="1"/>
</dbReference>
<feature type="binding site" evidence="4">
    <location>
        <position position="104"/>
    </location>
    <ligand>
        <name>ATP</name>
        <dbReference type="ChEBI" id="CHEBI:30616"/>
    </ligand>
</feature>
<keyword evidence="5" id="KW-0175">Coiled coil</keyword>
<dbReference type="Gene3D" id="1.10.510.10">
    <property type="entry name" value="Transferase(Phosphotransferase) domain 1"/>
    <property type="match status" value="2"/>
</dbReference>
<feature type="compositionally biased region" description="Gly residues" evidence="6">
    <location>
        <begin position="548"/>
        <end position="557"/>
    </location>
</feature>
<dbReference type="InterPro" id="IPR011009">
    <property type="entry name" value="Kinase-like_dom_sf"/>
</dbReference>
<keyword evidence="2 4" id="KW-0547">Nucleotide-binding</keyword>
<evidence type="ECO:0000256" key="3">
    <source>
        <dbReference type="ARBA" id="ARBA00022840"/>
    </source>
</evidence>
<sequence length="636" mass="72926">MSKVMRIQSNLLGIKRNQSRMKQENAQLEAEKEELEEEVRLKKHSEEELKVMVNALQAVSKERQDELKEVMMETKELKIDKLLGKGGFGVVNLATYRGTKVAMKQLLTVNEENVLRFRHECFLMKNLSHPNVVKLVGVCWSEELFACCLEFAENGSLEFWLRRTVGGKKFVASKAPAVGKNHTKKKLKKPSLAEVTVMGYNYNNEYAIENGPSLAEVAFKGFDHNGEFDPAEHNEVDRAKKEEAEKLLHDWWMQRMNPKMGWEEMLKEDKSRLDHGMSGYHAYDNDSRCGRAMAHCYVNATPKQVAGYYADLRNNVSESTEILDCSDGGKRHNGTTNEVDEEEAGWKESVIHRDLKPDNMLLTRDWALKLTDFGEARAQNMGGAMTSVGTPIYIAPEVMRADSYDEKADTWSYGLCLVAMIRAERTLEQFFYQALRKHKRKKNTKGLGMGQMTKYYYSEGWRPILPIAFVKAYPKLHALIQECWKVRRKERPNFDQIVARLQGDIGDEIKRKEEPKIELYSKEDDLIYRNRIGKEDEIEDSDEEEGGGKSTKGGGGVSKREYDKVVAELAEHDKERDKIVANMRIAMNELQEKLRAKEAEVEELASPEKQLAKEKKEAEKKEVDKELGNMLALMGR</sequence>
<evidence type="ECO:0000256" key="4">
    <source>
        <dbReference type="PROSITE-ProRule" id="PRU10141"/>
    </source>
</evidence>
<reference evidence="8 9" key="1">
    <citation type="journal article" date="2023" name="Commun. Biol.">
        <title>Genome analysis of Parmales, the sister group of diatoms, reveals the evolutionary specialization of diatoms from phago-mixotrophs to photoautotrophs.</title>
        <authorList>
            <person name="Ban H."/>
            <person name="Sato S."/>
            <person name="Yoshikawa S."/>
            <person name="Yamada K."/>
            <person name="Nakamura Y."/>
            <person name="Ichinomiya M."/>
            <person name="Sato N."/>
            <person name="Blanc-Mathieu R."/>
            <person name="Endo H."/>
            <person name="Kuwata A."/>
            <person name="Ogata H."/>
        </authorList>
    </citation>
    <scope>NUCLEOTIDE SEQUENCE [LARGE SCALE GENOMIC DNA]</scope>
</reference>
<evidence type="ECO:0000313" key="9">
    <source>
        <dbReference type="Proteomes" id="UP001165060"/>
    </source>
</evidence>
<evidence type="ECO:0000256" key="6">
    <source>
        <dbReference type="SAM" id="MobiDB-lite"/>
    </source>
</evidence>
<keyword evidence="1" id="KW-0808">Transferase</keyword>
<keyword evidence="1" id="KW-0723">Serine/threonine-protein kinase</keyword>
<comment type="caution">
    <text evidence="8">The sequence shown here is derived from an EMBL/GenBank/DDBJ whole genome shotgun (WGS) entry which is preliminary data.</text>
</comment>
<proteinExistence type="predicted"/>
<dbReference type="InterPro" id="IPR051681">
    <property type="entry name" value="Ser/Thr_Kinases-Pseudokinases"/>
</dbReference>
<name>A0ABQ6MM86_9STRA</name>
<dbReference type="Proteomes" id="UP001165060">
    <property type="component" value="Unassembled WGS sequence"/>
</dbReference>
<dbReference type="Pfam" id="PF07714">
    <property type="entry name" value="PK_Tyr_Ser-Thr"/>
    <property type="match status" value="1"/>
</dbReference>
<evidence type="ECO:0000256" key="5">
    <source>
        <dbReference type="SAM" id="Coils"/>
    </source>
</evidence>
<feature type="coiled-coil region" evidence="5">
    <location>
        <begin position="11"/>
        <end position="52"/>
    </location>
</feature>
<dbReference type="PROSITE" id="PS00107">
    <property type="entry name" value="PROTEIN_KINASE_ATP"/>
    <property type="match status" value="1"/>
</dbReference>
<dbReference type="PANTHER" id="PTHR44329">
    <property type="entry name" value="SERINE/THREONINE-PROTEIN KINASE TNNI3K-RELATED"/>
    <property type="match status" value="1"/>
</dbReference>
<dbReference type="SUPFAM" id="SSF56112">
    <property type="entry name" value="Protein kinase-like (PK-like)"/>
    <property type="match status" value="1"/>
</dbReference>
<protein>
    <recommendedName>
        <fullName evidence="7">Protein kinase domain-containing protein</fullName>
    </recommendedName>
</protein>
<evidence type="ECO:0000256" key="1">
    <source>
        <dbReference type="ARBA" id="ARBA00022527"/>
    </source>
</evidence>
<gene>
    <name evidence="8" type="ORF">TeGR_g6068</name>
</gene>
<keyword evidence="1" id="KW-0418">Kinase</keyword>
<keyword evidence="3 4" id="KW-0067">ATP-binding</keyword>
<dbReference type="SMART" id="SM00220">
    <property type="entry name" value="S_TKc"/>
    <property type="match status" value="1"/>
</dbReference>
<feature type="region of interest" description="Disordered" evidence="6">
    <location>
        <begin position="532"/>
        <end position="559"/>
    </location>
</feature>
<evidence type="ECO:0000259" key="7">
    <source>
        <dbReference type="PROSITE" id="PS50011"/>
    </source>
</evidence>
<feature type="compositionally biased region" description="Acidic residues" evidence="6">
    <location>
        <begin position="536"/>
        <end position="545"/>
    </location>
</feature>
<dbReference type="EMBL" id="BRYB01005800">
    <property type="protein sequence ID" value="GMI29136.1"/>
    <property type="molecule type" value="Genomic_DNA"/>
</dbReference>
<dbReference type="PROSITE" id="PS50011">
    <property type="entry name" value="PROTEIN_KINASE_DOM"/>
    <property type="match status" value="1"/>
</dbReference>
<organism evidence="8 9">
    <name type="scientific">Tetraparma gracilis</name>
    <dbReference type="NCBI Taxonomy" id="2962635"/>
    <lineage>
        <taxon>Eukaryota</taxon>
        <taxon>Sar</taxon>
        <taxon>Stramenopiles</taxon>
        <taxon>Ochrophyta</taxon>
        <taxon>Bolidophyceae</taxon>
        <taxon>Parmales</taxon>
        <taxon>Triparmaceae</taxon>
        <taxon>Tetraparma</taxon>
    </lineage>
</organism>
<feature type="region of interest" description="Disordered" evidence="6">
    <location>
        <begin position="603"/>
        <end position="623"/>
    </location>
</feature>
<feature type="compositionally biased region" description="Basic and acidic residues" evidence="6">
    <location>
        <begin position="610"/>
        <end position="623"/>
    </location>
</feature>
<feature type="domain" description="Protein kinase" evidence="7">
    <location>
        <begin position="77"/>
        <end position="505"/>
    </location>
</feature>
<evidence type="ECO:0000313" key="8">
    <source>
        <dbReference type="EMBL" id="GMI29136.1"/>
    </source>
</evidence>
<accession>A0ABQ6MM86</accession>